<evidence type="ECO:0000313" key="2">
    <source>
        <dbReference type="EMBL" id="ACY97645.1"/>
    </source>
</evidence>
<dbReference type="AlphaFoldDB" id="D1AES0"/>
<dbReference type="OrthoDB" id="4522476at2"/>
<dbReference type="Gene3D" id="1.10.260.40">
    <property type="entry name" value="lambda repressor-like DNA-binding domains"/>
    <property type="match status" value="1"/>
</dbReference>
<organism evidence="2 3">
    <name type="scientific">Thermomonospora curvata (strain ATCC 19995 / DSM 43183 / JCM 3096 / KCTC 9072 / NBRC 15933 / NCIMB 10081 / Henssen B9)</name>
    <dbReference type="NCBI Taxonomy" id="471852"/>
    <lineage>
        <taxon>Bacteria</taxon>
        <taxon>Bacillati</taxon>
        <taxon>Actinomycetota</taxon>
        <taxon>Actinomycetes</taxon>
        <taxon>Streptosporangiales</taxon>
        <taxon>Thermomonosporaceae</taxon>
        <taxon>Thermomonospora</taxon>
    </lineage>
</organism>
<protein>
    <submittedName>
        <fullName evidence="2">Uncharacterized protein</fullName>
    </submittedName>
</protein>
<feature type="region of interest" description="Disordered" evidence="1">
    <location>
        <begin position="136"/>
        <end position="161"/>
    </location>
</feature>
<dbReference type="Pfam" id="PF13560">
    <property type="entry name" value="HTH_31"/>
    <property type="match status" value="1"/>
</dbReference>
<evidence type="ECO:0000313" key="3">
    <source>
        <dbReference type="Proteomes" id="UP000001918"/>
    </source>
</evidence>
<dbReference type="eggNOG" id="COG5606">
    <property type="taxonomic scope" value="Bacteria"/>
</dbReference>
<sequence>MPGRAIAPFTVPADLWRRPETLDALRNRDIGWLFRLLRQYAGASQTQIAIACGMTQGKVSETMKPRGRRVTSSEVFERIADGLDMPDHARMTLGPAPSSFNPTSAAPTGTAVIRAQDEPVGLDSSAFLGSLALKPHAGKRRDRCADVRSPSSPGRVCSARS</sequence>
<dbReference type="SUPFAM" id="SSF47413">
    <property type="entry name" value="lambda repressor-like DNA-binding domains"/>
    <property type="match status" value="1"/>
</dbReference>
<reference evidence="2 3" key="1">
    <citation type="journal article" date="2011" name="Stand. Genomic Sci.">
        <title>Complete genome sequence of Thermomonospora curvata type strain (B9).</title>
        <authorList>
            <person name="Chertkov O."/>
            <person name="Sikorski J."/>
            <person name="Nolan M."/>
            <person name="Lapidus A."/>
            <person name="Lucas S."/>
            <person name="Del Rio T.G."/>
            <person name="Tice H."/>
            <person name="Cheng J.F."/>
            <person name="Goodwin L."/>
            <person name="Pitluck S."/>
            <person name="Liolios K."/>
            <person name="Ivanova N."/>
            <person name="Mavromatis K."/>
            <person name="Mikhailova N."/>
            <person name="Ovchinnikova G."/>
            <person name="Pati A."/>
            <person name="Chen A."/>
            <person name="Palaniappan K."/>
            <person name="Djao O.D."/>
            <person name="Land M."/>
            <person name="Hauser L."/>
            <person name="Chang Y.J."/>
            <person name="Jeffries C.D."/>
            <person name="Brettin T."/>
            <person name="Han C."/>
            <person name="Detter J.C."/>
            <person name="Rohde M."/>
            <person name="Goker M."/>
            <person name="Woyke T."/>
            <person name="Bristow J."/>
            <person name="Eisen J.A."/>
            <person name="Markowitz V."/>
            <person name="Hugenholtz P."/>
            <person name="Klenk H.P."/>
            <person name="Kyrpides N.C."/>
        </authorList>
    </citation>
    <scope>NUCLEOTIDE SEQUENCE [LARGE SCALE GENOMIC DNA]</scope>
    <source>
        <strain evidence="3">ATCC 19995 / DSM 43183 / JCM 3096 / KCTC 9072 / NBRC 15933 / NCIMB 10081 / Henssen B9</strain>
    </source>
</reference>
<dbReference type="KEGG" id="tcu:Tcur_2079"/>
<feature type="region of interest" description="Disordered" evidence="1">
    <location>
        <begin position="86"/>
        <end position="106"/>
    </location>
</feature>
<dbReference type="Proteomes" id="UP000001918">
    <property type="component" value="Chromosome"/>
</dbReference>
<gene>
    <name evidence="2" type="ordered locus">Tcur_2079</name>
</gene>
<name>D1AES0_THECD</name>
<dbReference type="InterPro" id="IPR001387">
    <property type="entry name" value="Cro/C1-type_HTH"/>
</dbReference>
<proteinExistence type="predicted"/>
<dbReference type="InterPro" id="IPR010982">
    <property type="entry name" value="Lambda_DNA-bd_dom_sf"/>
</dbReference>
<dbReference type="EMBL" id="CP001738">
    <property type="protein sequence ID" value="ACY97645.1"/>
    <property type="molecule type" value="Genomic_DNA"/>
</dbReference>
<accession>D1AES0</accession>
<dbReference type="CDD" id="cd00093">
    <property type="entry name" value="HTH_XRE"/>
    <property type="match status" value="1"/>
</dbReference>
<dbReference type="STRING" id="471852.Tcur_2079"/>
<keyword evidence="3" id="KW-1185">Reference proteome</keyword>
<dbReference type="HOGENOM" id="CLU_1642914_0_0_11"/>
<dbReference type="RefSeq" id="WP_012852429.1">
    <property type="nucleotide sequence ID" value="NC_013510.1"/>
</dbReference>
<dbReference type="GO" id="GO:0003677">
    <property type="term" value="F:DNA binding"/>
    <property type="evidence" value="ECO:0007669"/>
    <property type="project" value="InterPro"/>
</dbReference>
<evidence type="ECO:0000256" key="1">
    <source>
        <dbReference type="SAM" id="MobiDB-lite"/>
    </source>
</evidence>